<comment type="catalytic activity">
    <reaction evidence="7 8">
        <text>RNA(n) + a ribonucleoside 5'-triphosphate = RNA(n+1) + diphosphate</text>
        <dbReference type="Rhea" id="RHEA:21248"/>
        <dbReference type="Rhea" id="RHEA-COMP:14527"/>
        <dbReference type="Rhea" id="RHEA-COMP:17342"/>
        <dbReference type="ChEBI" id="CHEBI:33019"/>
        <dbReference type="ChEBI" id="CHEBI:61557"/>
        <dbReference type="ChEBI" id="CHEBI:140395"/>
        <dbReference type="EC" id="2.7.7.48"/>
    </reaction>
</comment>
<organism evidence="13 14">
    <name type="scientific">Triticum urartu</name>
    <name type="common">Red wild einkorn</name>
    <name type="synonym">Crithodium urartu</name>
    <dbReference type="NCBI Taxonomy" id="4572"/>
    <lineage>
        <taxon>Eukaryota</taxon>
        <taxon>Viridiplantae</taxon>
        <taxon>Streptophyta</taxon>
        <taxon>Embryophyta</taxon>
        <taxon>Tracheophyta</taxon>
        <taxon>Spermatophyta</taxon>
        <taxon>Magnoliopsida</taxon>
        <taxon>Liliopsida</taxon>
        <taxon>Poales</taxon>
        <taxon>Poaceae</taxon>
        <taxon>BOP clade</taxon>
        <taxon>Pooideae</taxon>
        <taxon>Triticodae</taxon>
        <taxon>Triticeae</taxon>
        <taxon>Triticinae</taxon>
        <taxon>Triticum</taxon>
    </lineage>
</organism>
<keyword evidence="5 8" id="KW-0694">RNA-binding</keyword>
<accession>A0A8R7TSF8</accession>
<dbReference type="GO" id="GO:0030422">
    <property type="term" value="P:siRNA processing"/>
    <property type="evidence" value="ECO:0007669"/>
    <property type="project" value="TreeGrafter"/>
</dbReference>
<evidence type="ECO:0000259" key="12">
    <source>
        <dbReference type="Pfam" id="PF26253"/>
    </source>
</evidence>
<evidence type="ECO:0000259" key="11">
    <source>
        <dbReference type="Pfam" id="PF26252"/>
    </source>
</evidence>
<dbReference type="GO" id="GO:0003968">
    <property type="term" value="F:RNA-directed RNA polymerase activity"/>
    <property type="evidence" value="ECO:0007669"/>
    <property type="project" value="UniProtKB-KW"/>
</dbReference>
<evidence type="ECO:0000256" key="1">
    <source>
        <dbReference type="ARBA" id="ARBA00005762"/>
    </source>
</evidence>
<dbReference type="Pfam" id="PF26252">
    <property type="entry name" value="RdRP_helical"/>
    <property type="match status" value="1"/>
</dbReference>
<evidence type="ECO:0000313" key="13">
    <source>
        <dbReference type="EnsemblPlants" id="TuG1812G0300001459.01.T02"/>
    </source>
</evidence>
<sequence>MQRNARGIPPAKSAACCSSGPSQGDDSVSGPQYHSDDQVEVQSPYTEEIAFRLSNRAGSPSQPRPINLQDNMGPVREIVCIEQNVTAMAANTPSGRASLQIQDDIQINDRIRAMTPAMMPATTQPRMAAENPSSMTPAMMPVPTLPWMAGENPRAWIPLLNLDYVPTPDVMMQGGSPGHCVSIGLHNDMRIESPIPNAIHTPPRSVSTPSPVRDLSRPVQRMVLPSGSPHSPAWAMAPSCATYHATENALREKASPQMQALEELEFMKRFMICAYLRQKRIEDELSVDYIRSLKYLSMVQFEPEIWRAFGCKYIKFSDRVKNLDSDPGAPRVYHCIVEITGDSVVKLFKGPYIQNTRTHLQKIVGDDNVLLVKFMGQSSESVTDFLPYHKVAEDGIILGLRRYRFFVYKDGGKDEKKKEEKINWENKNCASGVKCYFVRTESGWNMDEPYILSGKTINQARKLFMHIHTAPTLAKYMARFALILSKTITMEVNLSAVHVIQLDDKPCSDENGGIVQRDGELLIHTDGTGLISEDLAEKCPTIMYKGKLLKSQDVQACDDTLMTSPHAKKQRPIASKPPLLIQFRMFYKGSAVKGTALIDRRLPPGTILIRPSMIKIKSDPKLCGVQSINSWELIKMKADPKSYCVQSVNSLEIVTTSAKPKRTLTSKLLIALLRYGGVKEEFFMELLENAIEGAKTAHCDYEDALNIAFVYADMEDSISARMILSGIPLEDAYLQSRLAIMAQQERKGIKQGKLPISDCFYLMGTTDPTGKLKANEVCVILENGPYCGNVLVYKHPGLHFGDIHVLTSRYIKDIQDAVGYSRYAILFPTSGPRSLADEMANSDFDGDMYWVSINEQLLKQFKPSKPWEWGQVNKPVQAEKKCLLDLDEPLLERSLFHEFLKARFARSNALGTAADSWLVYMDRLLTDGVDEDESNVLEKKIKKLVDLYYLALDAPKAGTKINVPAELTPKKYPHYMDRKESYHSTSILGKIYDEAEKKQSEKVEPVEILLDPCFTERAASSGYKYLNLWAGRYQEYLSESGPLIDNQDKEETDLKFKELYQKYKYMLYDAAEFEQTQRNLDEVFDEACTIYQIVYEKAARFKKAGRCGFVWNVAGGALCRFYALEAEGDKVLVPLTVARNLTKKRRR</sequence>
<evidence type="ECO:0000256" key="9">
    <source>
        <dbReference type="SAM" id="MobiDB-lite"/>
    </source>
</evidence>
<dbReference type="Pfam" id="PF05183">
    <property type="entry name" value="RdRP"/>
    <property type="match status" value="1"/>
</dbReference>
<evidence type="ECO:0000256" key="8">
    <source>
        <dbReference type="RuleBase" id="RU363098"/>
    </source>
</evidence>
<feature type="compositionally biased region" description="Low complexity" evidence="9">
    <location>
        <begin position="201"/>
        <end position="213"/>
    </location>
</feature>
<keyword evidence="6 8" id="KW-0943">RNA-mediated gene silencing</keyword>
<evidence type="ECO:0000256" key="4">
    <source>
        <dbReference type="ARBA" id="ARBA00022695"/>
    </source>
</evidence>
<comment type="similarity">
    <text evidence="1 8">Belongs to the RdRP family.</text>
</comment>
<keyword evidence="14" id="KW-1185">Reference proteome</keyword>
<dbReference type="GO" id="GO:0031380">
    <property type="term" value="C:nuclear RNA-directed RNA polymerase complex"/>
    <property type="evidence" value="ECO:0007669"/>
    <property type="project" value="TreeGrafter"/>
</dbReference>
<dbReference type="PANTHER" id="PTHR23079:SF55">
    <property type="entry name" value="RNA-DIRECTED RNA POLYMERASE"/>
    <property type="match status" value="1"/>
</dbReference>
<feature type="region of interest" description="Disordered" evidence="9">
    <location>
        <begin position="195"/>
        <end position="214"/>
    </location>
</feature>
<dbReference type="Gramene" id="TuG1812G0300001459.01.T02">
    <property type="protein sequence ID" value="TuG1812G0300001459.01.T02"/>
    <property type="gene ID" value="TuG1812G0300001459.01"/>
</dbReference>
<reference evidence="13" key="3">
    <citation type="submission" date="2022-06" db="UniProtKB">
        <authorList>
            <consortium name="EnsemblPlants"/>
        </authorList>
    </citation>
    <scope>IDENTIFICATION</scope>
</reference>
<protein>
    <recommendedName>
        <fullName evidence="8">RNA-dependent RNA polymerase</fullName>
        <ecNumber evidence="8">2.7.7.48</ecNumber>
    </recommendedName>
</protein>
<dbReference type="InterPro" id="IPR057596">
    <property type="entry name" value="RDRP_core"/>
</dbReference>
<keyword evidence="4 8" id="KW-0548">Nucleotidyltransferase</keyword>
<reference evidence="14" key="1">
    <citation type="journal article" date="2013" name="Nature">
        <title>Draft genome of the wheat A-genome progenitor Triticum urartu.</title>
        <authorList>
            <person name="Ling H.Q."/>
            <person name="Zhao S."/>
            <person name="Liu D."/>
            <person name="Wang J."/>
            <person name="Sun H."/>
            <person name="Zhang C."/>
            <person name="Fan H."/>
            <person name="Li D."/>
            <person name="Dong L."/>
            <person name="Tao Y."/>
            <person name="Gao C."/>
            <person name="Wu H."/>
            <person name="Li Y."/>
            <person name="Cui Y."/>
            <person name="Guo X."/>
            <person name="Zheng S."/>
            <person name="Wang B."/>
            <person name="Yu K."/>
            <person name="Liang Q."/>
            <person name="Yang W."/>
            <person name="Lou X."/>
            <person name="Chen J."/>
            <person name="Feng M."/>
            <person name="Jian J."/>
            <person name="Zhang X."/>
            <person name="Luo G."/>
            <person name="Jiang Y."/>
            <person name="Liu J."/>
            <person name="Wang Z."/>
            <person name="Sha Y."/>
            <person name="Zhang B."/>
            <person name="Wu H."/>
            <person name="Tang D."/>
            <person name="Shen Q."/>
            <person name="Xue P."/>
            <person name="Zou S."/>
            <person name="Wang X."/>
            <person name="Liu X."/>
            <person name="Wang F."/>
            <person name="Yang Y."/>
            <person name="An X."/>
            <person name="Dong Z."/>
            <person name="Zhang K."/>
            <person name="Zhang X."/>
            <person name="Luo M.C."/>
            <person name="Dvorak J."/>
            <person name="Tong Y."/>
            <person name="Wang J."/>
            <person name="Yang H."/>
            <person name="Li Z."/>
            <person name="Wang D."/>
            <person name="Zhang A."/>
            <person name="Wang J."/>
        </authorList>
    </citation>
    <scope>NUCLEOTIDE SEQUENCE</scope>
    <source>
        <strain evidence="14">cv. G1812</strain>
    </source>
</reference>
<evidence type="ECO:0000256" key="7">
    <source>
        <dbReference type="ARBA" id="ARBA00048744"/>
    </source>
</evidence>
<keyword evidence="3 8" id="KW-0808">Transferase</keyword>
<reference evidence="13" key="2">
    <citation type="submission" date="2018-03" db="EMBL/GenBank/DDBJ databases">
        <title>The Triticum urartu genome reveals the dynamic nature of wheat genome evolution.</title>
        <authorList>
            <person name="Ling H."/>
            <person name="Ma B."/>
            <person name="Shi X."/>
            <person name="Liu H."/>
            <person name="Dong L."/>
            <person name="Sun H."/>
            <person name="Cao Y."/>
            <person name="Gao Q."/>
            <person name="Zheng S."/>
            <person name="Li Y."/>
            <person name="Yu Y."/>
            <person name="Du H."/>
            <person name="Qi M."/>
            <person name="Li Y."/>
            <person name="Yu H."/>
            <person name="Cui Y."/>
            <person name="Wang N."/>
            <person name="Chen C."/>
            <person name="Wu H."/>
            <person name="Zhao Y."/>
            <person name="Zhang J."/>
            <person name="Li Y."/>
            <person name="Zhou W."/>
            <person name="Zhang B."/>
            <person name="Hu W."/>
            <person name="Eijk M."/>
            <person name="Tang J."/>
            <person name="Witsenboer H."/>
            <person name="Zhao S."/>
            <person name="Li Z."/>
            <person name="Zhang A."/>
            <person name="Wang D."/>
            <person name="Liang C."/>
        </authorList>
    </citation>
    <scope>NUCLEOTIDE SEQUENCE [LARGE SCALE GENOMIC DNA]</scope>
    <source>
        <strain evidence="13">cv. G1812</strain>
    </source>
</reference>
<feature type="region of interest" description="Disordered" evidence="9">
    <location>
        <begin position="1"/>
        <end position="41"/>
    </location>
</feature>
<feature type="domain" description="RDRP C-terminal head" evidence="12">
    <location>
        <begin position="1047"/>
        <end position="1128"/>
    </location>
</feature>
<evidence type="ECO:0000256" key="5">
    <source>
        <dbReference type="ARBA" id="ARBA00022884"/>
    </source>
</evidence>
<dbReference type="GO" id="GO:0003723">
    <property type="term" value="F:RNA binding"/>
    <property type="evidence" value="ECO:0007669"/>
    <property type="project" value="UniProtKB-KW"/>
</dbReference>
<dbReference type="PANTHER" id="PTHR23079">
    <property type="entry name" value="RNA-DEPENDENT RNA POLYMERASE"/>
    <property type="match status" value="1"/>
</dbReference>
<feature type="domain" description="RDRP helical" evidence="11">
    <location>
        <begin position="256"/>
        <end position="325"/>
    </location>
</feature>
<gene>
    <name evidence="13" type="primary">LOC125543113</name>
</gene>
<feature type="compositionally biased region" description="Polar residues" evidence="9">
    <location>
        <begin position="19"/>
        <end position="32"/>
    </location>
</feature>
<evidence type="ECO:0000313" key="14">
    <source>
        <dbReference type="Proteomes" id="UP000015106"/>
    </source>
</evidence>
<evidence type="ECO:0000259" key="10">
    <source>
        <dbReference type="Pfam" id="PF05183"/>
    </source>
</evidence>
<evidence type="ECO:0000256" key="2">
    <source>
        <dbReference type="ARBA" id="ARBA00022484"/>
    </source>
</evidence>
<proteinExistence type="inferred from homology"/>
<dbReference type="InterPro" id="IPR007855">
    <property type="entry name" value="RDRP"/>
</dbReference>
<comment type="function">
    <text evidence="8">Probably involved in the RNA silencing pathway and required for the generation of small interfering RNAs (siRNAs).</text>
</comment>
<dbReference type="InterPro" id="IPR058752">
    <property type="entry name" value="RDRP_C_head"/>
</dbReference>
<name>A0A8R7TSF8_TRIUA</name>
<dbReference type="InterPro" id="IPR058751">
    <property type="entry name" value="RDRP_helical"/>
</dbReference>
<dbReference type="Pfam" id="PF26253">
    <property type="entry name" value="RdRP_head"/>
    <property type="match status" value="1"/>
</dbReference>
<dbReference type="Proteomes" id="UP000015106">
    <property type="component" value="Chromosome 3"/>
</dbReference>
<keyword evidence="2 8" id="KW-0696">RNA-directed RNA polymerase</keyword>
<dbReference type="AlphaFoldDB" id="A0A8R7TSF8"/>
<dbReference type="EnsemblPlants" id="TuG1812G0300001459.01.T02">
    <property type="protein sequence ID" value="TuG1812G0300001459.01.T02"/>
    <property type="gene ID" value="TuG1812G0300001459.01"/>
</dbReference>
<evidence type="ECO:0000256" key="3">
    <source>
        <dbReference type="ARBA" id="ARBA00022679"/>
    </source>
</evidence>
<dbReference type="EC" id="2.7.7.48" evidence="8"/>
<feature type="domain" description="RDRP core" evidence="10">
    <location>
        <begin position="347"/>
        <end position="994"/>
    </location>
</feature>
<evidence type="ECO:0000256" key="6">
    <source>
        <dbReference type="ARBA" id="ARBA00023158"/>
    </source>
</evidence>